<evidence type="ECO:0008006" key="5">
    <source>
        <dbReference type="Google" id="ProtNLM"/>
    </source>
</evidence>
<dbReference type="InterPro" id="IPR011004">
    <property type="entry name" value="Trimer_LpxA-like_sf"/>
</dbReference>
<organism evidence="3 4">
    <name type="scientific">Riemerella anatipestifer</name>
    <name type="common">Moraxella anatipestifer</name>
    <dbReference type="NCBI Taxonomy" id="34085"/>
    <lineage>
        <taxon>Bacteria</taxon>
        <taxon>Pseudomonadati</taxon>
        <taxon>Bacteroidota</taxon>
        <taxon>Flavobacteriia</taxon>
        <taxon>Flavobacteriales</taxon>
        <taxon>Weeksellaceae</taxon>
        <taxon>Riemerella</taxon>
    </lineage>
</organism>
<feature type="non-terminal residue" evidence="3">
    <location>
        <position position="1"/>
    </location>
</feature>
<dbReference type="GO" id="GO:0016779">
    <property type="term" value="F:nucleotidyltransferase activity"/>
    <property type="evidence" value="ECO:0007669"/>
    <property type="project" value="UniProtKB-ARBA"/>
</dbReference>
<dbReference type="EMBL" id="JAOZYT010000150">
    <property type="protein sequence ID" value="MCW0524981.1"/>
    <property type="molecule type" value="Genomic_DNA"/>
</dbReference>
<dbReference type="AlphaFoldDB" id="A0AAP3EXR7"/>
<evidence type="ECO:0000256" key="2">
    <source>
        <dbReference type="ARBA" id="ARBA00023315"/>
    </source>
</evidence>
<dbReference type="InterPro" id="IPR050065">
    <property type="entry name" value="GlmU-like"/>
</dbReference>
<evidence type="ECO:0000313" key="4">
    <source>
        <dbReference type="Proteomes" id="UP001207440"/>
    </source>
</evidence>
<comment type="caution">
    <text evidence="3">The sequence shown here is derived from an EMBL/GenBank/DDBJ whole genome shotgun (WGS) entry which is preliminary data.</text>
</comment>
<name>A0AAP3EXR7_RIEAN</name>
<evidence type="ECO:0000256" key="1">
    <source>
        <dbReference type="ARBA" id="ARBA00022679"/>
    </source>
</evidence>
<dbReference type="SUPFAM" id="SSF51161">
    <property type="entry name" value="Trimeric LpxA-like enzymes"/>
    <property type="match status" value="1"/>
</dbReference>
<dbReference type="RefSeq" id="WP_264308864.1">
    <property type="nucleotide sequence ID" value="NZ_JAOZYH010000152.1"/>
</dbReference>
<gene>
    <name evidence="3" type="ORF">OKE68_11775</name>
</gene>
<reference evidence="3" key="1">
    <citation type="submission" date="2022-10" db="EMBL/GenBank/DDBJ databases">
        <title>Sifting through the core-genome to identify putative cross-protective antigens against Riemerella anatipestifer.</title>
        <authorList>
            <person name="Zheng X."/>
            <person name="Zhang W."/>
        </authorList>
    </citation>
    <scope>NUCLEOTIDE SEQUENCE</scope>
    <source>
        <strain evidence="3">ZWRA178</strain>
    </source>
</reference>
<dbReference type="Gene3D" id="2.160.10.10">
    <property type="entry name" value="Hexapeptide repeat proteins"/>
    <property type="match status" value="1"/>
</dbReference>
<keyword evidence="1" id="KW-0808">Transferase</keyword>
<accession>A0AAP3EXR7</accession>
<keyword evidence="2" id="KW-0012">Acyltransferase</keyword>
<evidence type="ECO:0000313" key="3">
    <source>
        <dbReference type="EMBL" id="MCW0524981.1"/>
    </source>
</evidence>
<dbReference type="GO" id="GO:0016746">
    <property type="term" value="F:acyltransferase activity"/>
    <property type="evidence" value="ECO:0007669"/>
    <property type="project" value="UniProtKB-KW"/>
</dbReference>
<dbReference type="Proteomes" id="UP001207440">
    <property type="component" value="Unassembled WGS sequence"/>
</dbReference>
<sequence length="243" mass="27258">IKKSNSLSKSYNFSGEIIGASEDLYINNSVKIATGVIFDTSEGPIFIDKNVKISPFSYLKGPLFVGENTSIKDARIYGGVIIGKNCKIAGELENVIIGDFTNKSHESALIHSYVGDWCNIAGYTKTADLNVDYSTIKVKLFDNIIIDTKKQKFGAIINDFVRIGGGVLIYPGTFIDFGSTVIELPKLSGYYNPFTRFERGKFYEIDVFFNEVEIFMKRREVFPSSNFRSRCVDIFNEFSLKSV</sequence>
<dbReference type="PANTHER" id="PTHR43584">
    <property type="entry name" value="NUCLEOTIDYL TRANSFERASE"/>
    <property type="match status" value="1"/>
</dbReference>
<proteinExistence type="predicted"/>
<protein>
    <recommendedName>
        <fullName evidence="5">Glucose-1-phosphate thymidylyltransferase</fullName>
    </recommendedName>
</protein>